<dbReference type="EMBL" id="AGZO01000031">
    <property type="protein sequence ID" value="EKN09416.1"/>
    <property type="molecule type" value="Genomic_DNA"/>
</dbReference>
<accession>K5ZDD8</accession>
<reference evidence="2 3" key="1">
    <citation type="submission" date="2012-02" db="EMBL/GenBank/DDBJ databases">
        <title>The Genome Sequence of Parabacteroides goldsteinii CL02T12C30.</title>
        <authorList>
            <consortium name="The Broad Institute Genome Sequencing Platform"/>
            <person name="Earl A."/>
            <person name="Ward D."/>
            <person name="Feldgarden M."/>
            <person name="Gevers D."/>
            <person name="Zitomersky N.L."/>
            <person name="Coyne M.J."/>
            <person name="Comstock L.E."/>
            <person name="Young S.K."/>
            <person name="Zeng Q."/>
            <person name="Gargeya S."/>
            <person name="Fitzgerald M."/>
            <person name="Haas B."/>
            <person name="Abouelleil A."/>
            <person name="Alvarado L."/>
            <person name="Arachchi H.M."/>
            <person name="Berlin A."/>
            <person name="Chapman S.B."/>
            <person name="Gearin G."/>
            <person name="Goldberg J."/>
            <person name="Griggs A."/>
            <person name="Gujja S."/>
            <person name="Hansen M."/>
            <person name="Heiman D."/>
            <person name="Howarth C."/>
            <person name="Larimer J."/>
            <person name="Lui A."/>
            <person name="MacDonald P.J.P."/>
            <person name="McCowen C."/>
            <person name="Montmayeur A."/>
            <person name="Murphy C."/>
            <person name="Neiman D."/>
            <person name="Pearson M."/>
            <person name="Priest M."/>
            <person name="Roberts A."/>
            <person name="Saif S."/>
            <person name="Shea T."/>
            <person name="Sisk P."/>
            <person name="Stolte C."/>
            <person name="Sykes S."/>
            <person name="Wortman J."/>
            <person name="Nusbaum C."/>
            <person name="Birren B."/>
        </authorList>
    </citation>
    <scope>NUCLEOTIDE SEQUENCE [LARGE SCALE GENOMIC DNA]</scope>
    <source>
        <strain evidence="2 3">CL02T12C30</strain>
    </source>
</reference>
<gene>
    <name evidence="2" type="ORF">HMPREF1076_04445</name>
</gene>
<keyword evidence="1" id="KW-0175">Coiled coil</keyword>
<dbReference type="OrthoDB" id="983157at2"/>
<dbReference type="Proteomes" id="UP000006330">
    <property type="component" value="Unassembled WGS sequence"/>
</dbReference>
<protein>
    <submittedName>
        <fullName evidence="2">Uncharacterized protein</fullName>
    </submittedName>
</protein>
<dbReference type="RefSeq" id="WP_007657953.1">
    <property type="nucleotide sequence ID" value="NZ_JH976475.1"/>
</dbReference>
<dbReference type="HOGENOM" id="CLU_1584911_0_0_10"/>
<comment type="caution">
    <text evidence="2">The sequence shown here is derived from an EMBL/GenBank/DDBJ whole genome shotgun (WGS) entry which is preliminary data.</text>
</comment>
<organism evidence="2 3">
    <name type="scientific">Parabacteroides goldsteinii CL02T12C30</name>
    <dbReference type="NCBI Taxonomy" id="999418"/>
    <lineage>
        <taxon>Bacteria</taxon>
        <taxon>Pseudomonadati</taxon>
        <taxon>Bacteroidota</taxon>
        <taxon>Bacteroidia</taxon>
        <taxon>Bacteroidales</taxon>
        <taxon>Tannerellaceae</taxon>
        <taxon>Parabacteroides</taxon>
    </lineage>
</organism>
<sequence length="168" mass="20284">MIIKELEEKLEKLKELHQHFQDREAEYSKKLKRARSFEKSEKYDDLKRVYSLLQERTVNLSFMVRNRYANQRIIAEVYSVQIKRDYQYRLQRKTKRAEELKTKHRYSPWFLQTSLEADYGTFVCDKCGQQFYHSPSGISLNGIKVYDCCCGYCTNTIIGRDWNETPYF</sequence>
<proteinExistence type="predicted"/>
<evidence type="ECO:0000256" key="1">
    <source>
        <dbReference type="SAM" id="Coils"/>
    </source>
</evidence>
<feature type="coiled-coil region" evidence="1">
    <location>
        <begin position="3"/>
        <end position="30"/>
    </location>
</feature>
<name>K5ZDD8_9BACT</name>
<dbReference type="AlphaFoldDB" id="K5ZDD8"/>
<evidence type="ECO:0000313" key="3">
    <source>
        <dbReference type="Proteomes" id="UP000006330"/>
    </source>
</evidence>
<evidence type="ECO:0000313" key="2">
    <source>
        <dbReference type="EMBL" id="EKN09416.1"/>
    </source>
</evidence>